<evidence type="ECO:0000313" key="2">
    <source>
        <dbReference type="EMBL" id="GMT25868.1"/>
    </source>
</evidence>
<evidence type="ECO:0000256" key="1">
    <source>
        <dbReference type="SAM" id="MobiDB-lite"/>
    </source>
</evidence>
<feature type="non-terminal residue" evidence="2">
    <location>
        <position position="92"/>
    </location>
</feature>
<name>A0AAV5W563_9BILA</name>
<organism evidence="2 4">
    <name type="scientific">Pristionchus fissidentatus</name>
    <dbReference type="NCBI Taxonomy" id="1538716"/>
    <lineage>
        <taxon>Eukaryota</taxon>
        <taxon>Metazoa</taxon>
        <taxon>Ecdysozoa</taxon>
        <taxon>Nematoda</taxon>
        <taxon>Chromadorea</taxon>
        <taxon>Rhabditida</taxon>
        <taxon>Rhabditina</taxon>
        <taxon>Diplogasteromorpha</taxon>
        <taxon>Diplogasteroidea</taxon>
        <taxon>Neodiplogasteridae</taxon>
        <taxon>Pristionchus</taxon>
    </lineage>
</organism>
<dbReference type="Proteomes" id="UP001432322">
    <property type="component" value="Unassembled WGS sequence"/>
</dbReference>
<accession>A0AAV5W563</accession>
<dbReference type="AlphaFoldDB" id="A0AAV5W563"/>
<evidence type="ECO:0000313" key="4">
    <source>
        <dbReference type="Proteomes" id="UP001432322"/>
    </source>
</evidence>
<proteinExistence type="predicted"/>
<feature type="region of interest" description="Disordered" evidence="1">
    <location>
        <begin position="1"/>
        <end position="62"/>
    </location>
</feature>
<comment type="caution">
    <text evidence="2">The sequence shown here is derived from an EMBL/GenBank/DDBJ whole genome shotgun (WGS) entry which is preliminary data.</text>
</comment>
<evidence type="ECO:0008006" key="5">
    <source>
        <dbReference type="Google" id="ProtNLM"/>
    </source>
</evidence>
<feature type="compositionally biased region" description="Pro residues" evidence="1">
    <location>
        <begin position="36"/>
        <end position="49"/>
    </location>
</feature>
<dbReference type="EMBL" id="BTSY01000004">
    <property type="protein sequence ID" value="GMT25868.1"/>
    <property type="molecule type" value="Genomic_DNA"/>
</dbReference>
<keyword evidence="4" id="KW-1185">Reference proteome</keyword>
<protein>
    <recommendedName>
        <fullName evidence="5">Late endosomal/lysosomal adaptor and MAPK and MTOR activator 1</fullName>
    </recommendedName>
</protein>
<evidence type="ECO:0000313" key="3">
    <source>
        <dbReference type="EMBL" id="GMT36918.1"/>
    </source>
</evidence>
<reference evidence="2" key="1">
    <citation type="submission" date="2023-10" db="EMBL/GenBank/DDBJ databases">
        <title>Genome assembly of Pristionchus species.</title>
        <authorList>
            <person name="Yoshida K."/>
            <person name="Sommer R.J."/>
        </authorList>
    </citation>
    <scope>NUCLEOTIDE SEQUENCE</scope>
    <source>
        <strain evidence="2">RS5133</strain>
    </source>
</reference>
<gene>
    <name evidence="2" type="ORF">PFISCL1PPCAC_17165</name>
    <name evidence="3" type="ORF">PFISCL1PPCAC_28215</name>
</gene>
<sequence>MSDNEKKAEEKKLQDDKMEEDDGPSNLPLHQEADPPIEPLTPPPQPLPQHQPSQPFNEFEDDYYTQQLADATHAINRNIDAKMNPLMLNQAR</sequence>
<feature type="compositionally biased region" description="Basic and acidic residues" evidence="1">
    <location>
        <begin position="1"/>
        <end position="16"/>
    </location>
</feature>
<dbReference type="EMBL" id="BTSY01000007">
    <property type="protein sequence ID" value="GMT36918.1"/>
    <property type="molecule type" value="Genomic_DNA"/>
</dbReference>